<proteinExistence type="predicted"/>
<sequence length="15" mass="1743">MQECLTKSPYTNLTN</sequence>
<evidence type="ECO:0000313" key="1">
    <source>
        <dbReference type="EMBL" id="JAD34534.1"/>
    </source>
</evidence>
<organism evidence="1">
    <name type="scientific">Arundo donax</name>
    <name type="common">Giant reed</name>
    <name type="synonym">Donax arundinaceus</name>
    <dbReference type="NCBI Taxonomy" id="35708"/>
    <lineage>
        <taxon>Eukaryota</taxon>
        <taxon>Viridiplantae</taxon>
        <taxon>Streptophyta</taxon>
        <taxon>Embryophyta</taxon>
        <taxon>Tracheophyta</taxon>
        <taxon>Spermatophyta</taxon>
        <taxon>Magnoliopsida</taxon>
        <taxon>Liliopsida</taxon>
        <taxon>Poales</taxon>
        <taxon>Poaceae</taxon>
        <taxon>PACMAD clade</taxon>
        <taxon>Arundinoideae</taxon>
        <taxon>Arundineae</taxon>
        <taxon>Arundo</taxon>
    </lineage>
</organism>
<dbReference type="EMBL" id="GBRH01263361">
    <property type="protein sequence ID" value="JAD34534.1"/>
    <property type="molecule type" value="Transcribed_RNA"/>
</dbReference>
<accession>A0A0A8Z557</accession>
<protein>
    <submittedName>
        <fullName evidence="1">Uncharacterized protein</fullName>
    </submittedName>
</protein>
<reference evidence="1" key="2">
    <citation type="journal article" date="2015" name="Data Brief">
        <title>Shoot transcriptome of the giant reed, Arundo donax.</title>
        <authorList>
            <person name="Barrero R.A."/>
            <person name="Guerrero F.D."/>
            <person name="Moolhuijzen P."/>
            <person name="Goolsby J.A."/>
            <person name="Tidwell J."/>
            <person name="Bellgard S.E."/>
            <person name="Bellgard M.I."/>
        </authorList>
    </citation>
    <scope>NUCLEOTIDE SEQUENCE</scope>
    <source>
        <tissue evidence="1">Shoot tissue taken approximately 20 cm above the soil surface</tissue>
    </source>
</reference>
<name>A0A0A8Z557_ARUDO</name>
<reference evidence="1" key="1">
    <citation type="submission" date="2014-09" db="EMBL/GenBank/DDBJ databases">
        <authorList>
            <person name="Magalhaes I.L.F."/>
            <person name="Oliveira U."/>
            <person name="Santos F.R."/>
            <person name="Vidigal T.H.D.A."/>
            <person name="Brescovit A.D."/>
            <person name="Santos A.J."/>
        </authorList>
    </citation>
    <scope>NUCLEOTIDE SEQUENCE</scope>
    <source>
        <tissue evidence="1">Shoot tissue taken approximately 20 cm above the soil surface</tissue>
    </source>
</reference>